<dbReference type="HOGENOM" id="CLU_018544_14_1_1"/>
<dbReference type="STRING" id="685588.A0A067TUL3"/>
<dbReference type="OrthoDB" id="2269034at2759"/>
<dbReference type="Gene3D" id="3.80.10.10">
    <property type="entry name" value="Ribonuclease Inhibitor"/>
    <property type="match status" value="1"/>
</dbReference>
<keyword evidence="2" id="KW-1185">Reference proteome</keyword>
<evidence type="ECO:0000313" key="1">
    <source>
        <dbReference type="EMBL" id="KDR86002.1"/>
    </source>
</evidence>
<gene>
    <name evidence="1" type="ORF">GALMADRAFT_274739</name>
</gene>
<name>A0A067TUL3_GALM3</name>
<proteinExistence type="predicted"/>
<evidence type="ECO:0000313" key="2">
    <source>
        <dbReference type="Proteomes" id="UP000027222"/>
    </source>
</evidence>
<protein>
    <recommendedName>
        <fullName evidence="3">F-box domain-containing protein</fullName>
    </recommendedName>
</protein>
<dbReference type="EMBL" id="KL142367">
    <property type="protein sequence ID" value="KDR86002.1"/>
    <property type="molecule type" value="Genomic_DNA"/>
</dbReference>
<reference evidence="2" key="1">
    <citation type="journal article" date="2014" name="Proc. Natl. Acad. Sci. U.S.A.">
        <title>Extensive sampling of basidiomycete genomes demonstrates inadequacy of the white-rot/brown-rot paradigm for wood decay fungi.</title>
        <authorList>
            <person name="Riley R."/>
            <person name="Salamov A.A."/>
            <person name="Brown D.W."/>
            <person name="Nagy L.G."/>
            <person name="Floudas D."/>
            <person name="Held B.W."/>
            <person name="Levasseur A."/>
            <person name="Lombard V."/>
            <person name="Morin E."/>
            <person name="Otillar R."/>
            <person name="Lindquist E.A."/>
            <person name="Sun H."/>
            <person name="LaButti K.M."/>
            <person name="Schmutz J."/>
            <person name="Jabbour D."/>
            <person name="Luo H."/>
            <person name="Baker S.E."/>
            <person name="Pisabarro A.G."/>
            <person name="Walton J.D."/>
            <person name="Blanchette R.A."/>
            <person name="Henrissat B."/>
            <person name="Martin F."/>
            <person name="Cullen D."/>
            <person name="Hibbett D.S."/>
            <person name="Grigoriev I.V."/>
        </authorList>
    </citation>
    <scope>NUCLEOTIDE SEQUENCE [LARGE SCALE GENOMIC DNA]</scope>
    <source>
        <strain evidence="2">CBS 339.88</strain>
    </source>
</reference>
<dbReference type="InterPro" id="IPR032675">
    <property type="entry name" value="LRR_dom_sf"/>
</dbReference>
<accession>A0A067TUL3</accession>
<sequence>MKPTLTEPPMTIAAVERQLRDLALLQKSLFAEVSRLKSQANRDKSAIISMFPTEITQLIFFFCLPDLTREDLDEDNRVQMKRTAAPLVLGHICRIWREIAWGTPELWHKLTLYMFPRNQALQAWMVANWLDRTAQFPLDITIYSYASKAVKHRMALRDDHAISFFHVLKRESCRWRSLRLRVPADSLFYLNKVLNAAGRRSEPLSPVLEELSIETFSVGLRHFIPLQIWHLAPHLKMVQLGSHAELNEIITNWRNLTSFSVGRLTVKELHEVLSKSIYLVNCRVSRLMPSPDQDNDILVHHHLRRLELLKDASPEGRAFASFLANVSLTRLEELDVTLSHFIDVYVSFIQRSRCPLRRMKVYFAHHVPQSGVVELLRATPSLEVLHICIRPDNAWVMKTIGSKFLRLLSRPGSSYQDVTTRYDEDIEPAGGEEVPLLPRLRDLELDGPVNFDWTVLCNFLESRYYTEPTVNGDVGRTPFCTLRSFRVTIHDTKPIPDTYLDEDVIACLRGLTADGFAVSIEYPDEGDKSMKSPTMVDLIEVSATRCETLRYLESLITD</sequence>
<evidence type="ECO:0008006" key="3">
    <source>
        <dbReference type="Google" id="ProtNLM"/>
    </source>
</evidence>
<organism evidence="1 2">
    <name type="scientific">Galerina marginata (strain CBS 339.88)</name>
    <dbReference type="NCBI Taxonomy" id="685588"/>
    <lineage>
        <taxon>Eukaryota</taxon>
        <taxon>Fungi</taxon>
        <taxon>Dikarya</taxon>
        <taxon>Basidiomycota</taxon>
        <taxon>Agaricomycotina</taxon>
        <taxon>Agaricomycetes</taxon>
        <taxon>Agaricomycetidae</taxon>
        <taxon>Agaricales</taxon>
        <taxon>Agaricineae</taxon>
        <taxon>Strophariaceae</taxon>
        <taxon>Galerina</taxon>
    </lineage>
</organism>
<dbReference type="AlphaFoldDB" id="A0A067TUL3"/>
<dbReference type="Proteomes" id="UP000027222">
    <property type="component" value="Unassembled WGS sequence"/>
</dbReference>